<dbReference type="CDD" id="cd05380">
    <property type="entry name" value="CAP_euk"/>
    <property type="match status" value="1"/>
</dbReference>
<sequence length="111" mass="12369">MCPNNEGMTDTGRTKIVNAHNYRRGLLARGLIRNGKNPHNRNLPKAYNMPRVKYNCSVEASAIGYASLCAMVKSMETARPGYGENIYIYNHTSGNPVDIFDAVSPDDLNYQ</sequence>
<dbReference type="SMART" id="SM00198">
    <property type="entry name" value="SCP"/>
    <property type="match status" value="1"/>
</dbReference>
<proteinExistence type="predicted"/>
<keyword evidence="3" id="KW-1185">Reference proteome</keyword>
<dbReference type="EMBL" id="UYYB01095868">
    <property type="protein sequence ID" value="VDM75818.1"/>
    <property type="molecule type" value="Genomic_DNA"/>
</dbReference>
<dbReference type="SUPFAM" id="SSF55797">
    <property type="entry name" value="PR-1-like"/>
    <property type="match status" value="1"/>
</dbReference>
<dbReference type="Pfam" id="PF00188">
    <property type="entry name" value="CAP"/>
    <property type="match status" value="1"/>
</dbReference>
<name>A0A3P7L9M8_STRVU</name>
<dbReference type="AlphaFoldDB" id="A0A3P7L9M8"/>
<dbReference type="InterPro" id="IPR014044">
    <property type="entry name" value="CAP_dom"/>
</dbReference>
<feature type="domain" description="SCP" evidence="1">
    <location>
        <begin position="11"/>
        <end position="110"/>
    </location>
</feature>
<gene>
    <name evidence="2" type="ORF">SVUK_LOCUS10816</name>
</gene>
<evidence type="ECO:0000313" key="2">
    <source>
        <dbReference type="EMBL" id="VDM75818.1"/>
    </source>
</evidence>
<dbReference type="Gene3D" id="3.40.33.10">
    <property type="entry name" value="CAP"/>
    <property type="match status" value="1"/>
</dbReference>
<dbReference type="InterPro" id="IPR035940">
    <property type="entry name" value="CAP_sf"/>
</dbReference>
<accession>A0A3P7L9M8</accession>
<protein>
    <recommendedName>
        <fullName evidence="1">SCP domain-containing protein</fullName>
    </recommendedName>
</protein>
<evidence type="ECO:0000313" key="3">
    <source>
        <dbReference type="Proteomes" id="UP000270094"/>
    </source>
</evidence>
<dbReference type="Proteomes" id="UP000270094">
    <property type="component" value="Unassembled WGS sequence"/>
</dbReference>
<dbReference type="OrthoDB" id="5849228at2759"/>
<evidence type="ECO:0000259" key="1">
    <source>
        <dbReference type="SMART" id="SM00198"/>
    </source>
</evidence>
<reference evidence="2 3" key="1">
    <citation type="submission" date="2018-11" db="EMBL/GenBank/DDBJ databases">
        <authorList>
            <consortium name="Pathogen Informatics"/>
        </authorList>
    </citation>
    <scope>NUCLEOTIDE SEQUENCE [LARGE SCALE GENOMIC DNA]</scope>
</reference>
<organism evidence="2 3">
    <name type="scientific">Strongylus vulgaris</name>
    <name type="common">Blood worm</name>
    <dbReference type="NCBI Taxonomy" id="40348"/>
    <lineage>
        <taxon>Eukaryota</taxon>
        <taxon>Metazoa</taxon>
        <taxon>Ecdysozoa</taxon>
        <taxon>Nematoda</taxon>
        <taxon>Chromadorea</taxon>
        <taxon>Rhabditida</taxon>
        <taxon>Rhabditina</taxon>
        <taxon>Rhabditomorpha</taxon>
        <taxon>Strongyloidea</taxon>
        <taxon>Strongylidae</taxon>
        <taxon>Strongylus</taxon>
    </lineage>
</organism>